<feature type="compositionally biased region" description="Basic and acidic residues" evidence="1">
    <location>
        <begin position="510"/>
        <end position="529"/>
    </location>
</feature>
<sequence length="876" mass="97819">MKWTNDVRRVAARVVSWRAEFPPQSPGLYSPRDSMRQLYMKYVPDKSAGFIRTPRCLENRSINVPHAESPEGGGGGNTPVFSDLSPGRLTACYPSSSPLRPIMALQHRSTINKAKVWTGQSEISRRLYKVFLKYMDKPRTRVPHERIRQKHIHTTCRLKCIPRAARPFEVEAITPGNCTCYKSGLLVYNPSEPGFDFRRGHSRMFAWGNHAGQRHWPAFFLVSLAFINSVAAPYSPHLASPSSALKTSLLRDAQIISIILSYTVIQTASSGTIATFENGDAARLRIEPGSPWWEASSLTALPPRHLPPSECKGGGKRKRETFEITNRPPADSSTTGILSAVPRFTAPAGTDQRPGFPRIRPLDQTLSGRTELTSLSADPSWHPTVEWPRPRTRMPPPPPYLLLASQLCEPIHSGFSRVGIVPDEAADRLVFTGISRFPRPFIPALLHTHFASPSSALKTSMLRASQISSHASCSDARHTWRNRTDEFANNAKKITAQVDWKISAEERRELKKVPRSENYHEDGIDGNEHEDSDSAVDSGRDFLDAMTHVSNTFAATIDMKSEEAENTGYLSAEDPNELDGRLKMTVEEKYLESCTANITGVKFKCQVKGQVTWIQDCERVTSQHGGGPTPTLLSRIPLRSNQPNHCTWDSFYTPLKAPVDTTKHVFLDLLKKRARSAENPMPLRQPRINILHRPQRIHSPIGCVMPGQRTLCTIGSCILRKVSYWLGCLLASIPPGADWRTITPGVEGLQRLCPVVFAQMSAALDTVTRIMCTSPERVNVCSVHTAPVQLDMGQSWNEGVGKMGDPRENRPTSGIVRLRFLQAKTRQQPHQESNHVRVGDQTRYRLFAVNVLTSTLHVTASLWERVRYELRGAAVV</sequence>
<evidence type="ECO:0000313" key="2">
    <source>
        <dbReference type="EMBL" id="KAJ8866239.1"/>
    </source>
</evidence>
<gene>
    <name evidence="2" type="ORF">PR048_032082</name>
</gene>
<feature type="region of interest" description="Disordered" evidence="1">
    <location>
        <begin position="510"/>
        <end position="538"/>
    </location>
</feature>
<keyword evidence="3" id="KW-1185">Reference proteome</keyword>
<protein>
    <submittedName>
        <fullName evidence="2">Uncharacterized protein</fullName>
    </submittedName>
</protein>
<evidence type="ECO:0000256" key="1">
    <source>
        <dbReference type="SAM" id="MobiDB-lite"/>
    </source>
</evidence>
<accession>A0ABQ9G189</accession>
<reference evidence="2 3" key="1">
    <citation type="submission" date="2023-02" db="EMBL/GenBank/DDBJ databases">
        <title>LHISI_Scaffold_Assembly.</title>
        <authorList>
            <person name="Stuart O.P."/>
            <person name="Cleave R."/>
            <person name="Magrath M.J.L."/>
            <person name="Mikheyev A.S."/>
        </authorList>
    </citation>
    <scope>NUCLEOTIDE SEQUENCE [LARGE SCALE GENOMIC DNA]</scope>
    <source>
        <strain evidence="2">Daus_M_001</strain>
        <tissue evidence="2">Leg muscle</tissue>
    </source>
</reference>
<name>A0ABQ9G189_9NEOP</name>
<proteinExistence type="predicted"/>
<comment type="caution">
    <text evidence="2">The sequence shown here is derived from an EMBL/GenBank/DDBJ whole genome shotgun (WGS) entry which is preliminary data.</text>
</comment>
<organism evidence="2 3">
    <name type="scientific">Dryococelus australis</name>
    <dbReference type="NCBI Taxonomy" id="614101"/>
    <lineage>
        <taxon>Eukaryota</taxon>
        <taxon>Metazoa</taxon>
        <taxon>Ecdysozoa</taxon>
        <taxon>Arthropoda</taxon>
        <taxon>Hexapoda</taxon>
        <taxon>Insecta</taxon>
        <taxon>Pterygota</taxon>
        <taxon>Neoptera</taxon>
        <taxon>Polyneoptera</taxon>
        <taxon>Phasmatodea</taxon>
        <taxon>Verophasmatodea</taxon>
        <taxon>Anareolatae</taxon>
        <taxon>Phasmatidae</taxon>
        <taxon>Eurycanthinae</taxon>
        <taxon>Dryococelus</taxon>
    </lineage>
</organism>
<evidence type="ECO:0000313" key="3">
    <source>
        <dbReference type="Proteomes" id="UP001159363"/>
    </source>
</evidence>
<dbReference type="EMBL" id="JARBHB010000016">
    <property type="protein sequence ID" value="KAJ8866239.1"/>
    <property type="molecule type" value="Genomic_DNA"/>
</dbReference>
<dbReference type="Proteomes" id="UP001159363">
    <property type="component" value="Chromosome 15"/>
</dbReference>